<feature type="repeat" description="PPR" evidence="3">
    <location>
        <begin position="436"/>
        <end position="470"/>
    </location>
</feature>
<dbReference type="PANTHER" id="PTHR47933">
    <property type="entry name" value="PENTATRICOPEPTIDE REPEAT-CONTAINING PROTEIN 1, MITOCHONDRIAL"/>
    <property type="match status" value="1"/>
</dbReference>
<evidence type="ECO:0000256" key="2">
    <source>
        <dbReference type="ARBA" id="ARBA00022737"/>
    </source>
</evidence>
<evidence type="ECO:0000313" key="4">
    <source>
        <dbReference type="EMBL" id="KAF5767227.1"/>
    </source>
</evidence>
<feature type="repeat" description="PPR" evidence="3">
    <location>
        <begin position="679"/>
        <end position="713"/>
    </location>
</feature>
<accession>A0A251SDH8</accession>
<reference evidence="4" key="3">
    <citation type="submission" date="2020-06" db="EMBL/GenBank/DDBJ databases">
        <title>Helianthus annuus Genome sequencing and assembly Release 2.</title>
        <authorList>
            <person name="Gouzy J."/>
            <person name="Langlade N."/>
            <person name="Munos S."/>
        </authorList>
    </citation>
    <scope>NUCLEOTIDE SEQUENCE</scope>
    <source>
        <tissue evidence="4">Leaves</tissue>
    </source>
</reference>
<comment type="similarity">
    <text evidence="1">Belongs to the PPR family. P subfamily.</text>
</comment>
<dbReference type="Pfam" id="PF13041">
    <property type="entry name" value="PPR_2"/>
    <property type="match status" value="5"/>
</dbReference>
<dbReference type="Gene3D" id="1.25.40.10">
    <property type="entry name" value="Tetratricopeptide repeat domain"/>
    <property type="match status" value="6"/>
</dbReference>
<dbReference type="NCBIfam" id="TIGR00756">
    <property type="entry name" value="PPR"/>
    <property type="match status" value="11"/>
</dbReference>
<evidence type="ECO:0000256" key="1">
    <source>
        <dbReference type="ARBA" id="ARBA00007626"/>
    </source>
</evidence>
<dbReference type="EMBL" id="CM007903">
    <property type="protein sequence ID" value="OTF96914.1"/>
    <property type="molecule type" value="Genomic_DNA"/>
</dbReference>
<feature type="repeat" description="PPR" evidence="3">
    <location>
        <begin position="853"/>
        <end position="887"/>
    </location>
</feature>
<dbReference type="InterPro" id="IPR051240">
    <property type="entry name" value="Mito_RNA-Proc/Resp"/>
</dbReference>
<dbReference type="OMA" id="CVCNVMI"/>
<evidence type="ECO:0000256" key="3">
    <source>
        <dbReference type="PROSITE-ProRule" id="PRU00708"/>
    </source>
</evidence>
<dbReference type="FunCoup" id="A0A251SDH8">
    <property type="interactions" value="1012"/>
</dbReference>
<name>A0A251SDH8_HELAN</name>
<dbReference type="EMBL" id="MNCJ02000329">
    <property type="protein sequence ID" value="KAF5767227.1"/>
    <property type="molecule type" value="Genomic_DNA"/>
</dbReference>
<protein>
    <submittedName>
        <fullName evidence="5">Putative tetratricopeptide-like helical domain-containing protein</fullName>
    </submittedName>
    <submittedName>
        <fullName evidence="4">Tetratricopeptide-like helical domain superfamily</fullName>
    </submittedName>
</protein>
<reference evidence="5" key="2">
    <citation type="submission" date="2017-02" db="EMBL/GenBank/DDBJ databases">
        <title>Sunflower complete genome.</title>
        <authorList>
            <person name="Langlade N."/>
            <person name="Munos S."/>
        </authorList>
    </citation>
    <scope>NUCLEOTIDE SEQUENCE [LARGE SCALE GENOMIC DNA]</scope>
    <source>
        <tissue evidence="5">Leaves</tissue>
    </source>
</reference>
<dbReference type="Proteomes" id="UP000215914">
    <property type="component" value="Chromosome 14"/>
</dbReference>
<dbReference type="OrthoDB" id="185373at2759"/>
<feature type="repeat" description="PPR" evidence="3">
    <location>
        <begin position="401"/>
        <end position="435"/>
    </location>
</feature>
<evidence type="ECO:0000313" key="6">
    <source>
        <dbReference type="Proteomes" id="UP000215914"/>
    </source>
</evidence>
<dbReference type="STRING" id="4232.A0A251SDH8"/>
<dbReference type="GO" id="GO:0003729">
    <property type="term" value="F:mRNA binding"/>
    <property type="evidence" value="ECO:0000318"/>
    <property type="project" value="GO_Central"/>
</dbReference>
<dbReference type="Gramene" id="mRNA:HanXRQr2_Chr14g0621871">
    <property type="protein sequence ID" value="CDS:HanXRQr2_Chr14g0621871.1"/>
    <property type="gene ID" value="HanXRQr2_Chr14g0621871"/>
</dbReference>
<feature type="repeat" description="PPR" evidence="3">
    <location>
        <begin position="471"/>
        <end position="505"/>
    </location>
</feature>
<proteinExistence type="inferred from homology"/>
<gene>
    <name evidence="5" type="ORF">HannXRQ_Chr14g0428761</name>
    <name evidence="4" type="ORF">HanXRQr2_Chr14g0621871</name>
</gene>
<keyword evidence="2" id="KW-0677">Repeat</keyword>
<dbReference type="AlphaFoldDB" id="A0A251SDH8"/>
<dbReference type="Pfam" id="PF01535">
    <property type="entry name" value="PPR"/>
    <property type="match status" value="6"/>
</dbReference>
<feature type="repeat" description="PPR" evidence="3">
    <location>
        <begin position="818"/>
        <end position="852"/>
    </location>
</feature>
<dbReference type="SUPFAM" id="SSF81901">
    <property type="entry name" value="HCP-like"/>
    <property type="match status" value="1"/>
</dbReference>
<dbReference type="InterPro" id="IPR011990">
    <property type="entry name" value="TPR-like_helical_dom_sf"/>
</dbReference>
<sequence>MFVKLQHLDTNCIPILHPLNTSKTTNTNGKASIPLPLHRTQREFEQQLIKKHQIPPQNPSDFRKRTVFVNAKPNPDGSVETPVKEKVAVEKCRGFDGRMWLRKENLHTKCSTNVLSGNEVVKKMHTRCSTKVLSGNVVKKVNARCSTNVLSENEVKKEHTRCSTNVLNGNVVVKEVHTRCSTKVPSENEVKKVHTRCSTNALSGNEVVKKMPTKCSTKWARYGGCIPAILEALERVDDLDEAFKPWELSLSNKERTIILKEQKVWQRAMEIFVWFKRKGCYELNVIHYNIMIRILGKARKWDELEMLRDEMEKIGIESINSTYGTLIDVYSKGGIREKAMYWLDVMNTKGMEPDEVTMGIVVQMYKTAGQFEKAEEFFKKWSVDKRTPTKTEALTDHVGLSSYTYNTLIDTYGKAGRVNDASETFEQMLKEGIVPNTVTLNTMIHMFGNHGQLDEVASLMQKMEQFHCVPDTRTYNILISLHVKHDNIVAAKGYFKKIQEASLEPDSVTYRTLLYAFSIRHMVSEAEELVNEMDERDLEVDEFTQSSLTRMYIEAGMVEKSWLWFNRFHIQGKMSPECYSASIDAYGERGYILEAEKVFKCCQERRNPTVLEFNVMIKAYGLNKKYDDACRLIHSMNEHGVFPDKCSYNSLIQMLASADLPQKASFYLRKMRESQFVSDCVPYSAVISSFVKLGQLEMAVCLFEEMIEFNVKPDVVVYGVLINAYADAGDVEEASRYVNEMKDMGLVMNDVICNSLIKLYTRVGCLKDAEEAYYMLQKLDTGTDVYSCNCMIDLYTERSMVKPAEEIFEKLRRNGNANEFSYAMMLCMYKKIGSFDEALEMAKQMRESGLLTDLLSYNHVLGLYASDGRFKDAVTIFNEMVESGVQPNDSTFKSLGVVLMKRGVPKKAVKNLEIMWRDDHQSGVKAWLDTLNSVVGMVYFDIND</sequence>
<organism evidence="5 6">
    <name type="scientific">Helianthus annuus</name>
    <name type="common">Common sunflower</name>
    <dbReference type="NCBI Taxonomy" id="4232"/>
    <lineage>
        <taxon>Eukaryota</taxon>
        <taxon>Viridiplantae</taxon>
        <taxon>Streptophyta</taxon>
        <taxon>Embryophyta</taxon>
        <taxon>Tracheophyta</taxon>
        <taxon>Spermatophyta</taxon>
        <taxon>Magnoliopsida</taxon>
        <taxon>eudicotyledons</taxon>
        <taxon>Gunneridae</taxon>
        <taxon>Pentapetalae</taxon>
        <taxon>asterids</taxon>
        <taxon>campanulids</taxon>
        <taxon>Asterales</taxon>
        <taxon>Asteraceae</taxon>
        <taxon>Asteroideae</taxon>
        <taxon>Heliantheae alliance</taxon>
        <taxon>Heliantheae</taxon>
        <taxon>Helianthus</taxon>
    </lineage>
</organism>
<feature type="repeat" description="PPR" evidence="3">
    <location>
        <begin position="609"/>
        <end position="643"/>
    </location>
</feature>
<dbReference type="PROSITE" id="PS51375">
    <property type="entry name" value="PPR"/>
    <property type="match status" value="11"/>
</dbReference>
<dbReference type="InParanoid" id="A0A251SDH8"/>
<keyword evidence="6" id="KW-1185">Reference proteome</keyword>
<feature type="repeat" description="PPR" evidence="3">
    <location>
        <begin position="319"/>
        <end position="353"/>
    </location>
</feature>
<dbReference type="InterPro" id="IPR002885">
    <property type="entry name" value="PPR_rpt"/>
</dbReference>
<feature type="repeat" description="PPR" evidence="3">
    <location>
        <begin position="506"/>
        <end position="540"/>
    </location>
</feature>
<evidence type="ECO:0000313" key="5">
    <source>
        <dbReference type="EMBL" id="OTF96914.1"/>
    </source>
</evidence>
<feature type="repeat" description="PPR" evidence="3">
    <location>
        <begin position="714"/>
        <end position="748"/>
    </location>
</feature>
<dbReference type="PANTHER" id="PTHR47933:SF10">
    <property type="entry name" value="OS03G0162900 PROTEIN"/>
    <property type="match status" value="1"/>
</dbReference>
<reference evidence="4 6" key="1">
    <citation type="journal article" date="2017" name="Nature">
        <title>The sunflower genome provides insights into oil metabolism, flowering and Asterid evolution.</title>
        <authorList>
            <person name="Badouin H."/>
            <person name="Gouzy J."/>
            <person name="Grassa C.J."/>
            <person name="Murat F."/>
            <person name="Staton S.E."/>
            <person name="Cottret L."/>
            <person name="Lelandais-Briere C."/>
            <person name="Owens G.L."/>
            <person name="Carrere S."/>
            <person name="Mayjonade B."/>
            <person name="Legrand L."/>
            <person name="Gill N."/>
            <person name="Kane N.C."/>
            <person name="Bowers J.E."/>
            <person name="Hubner S."/>
            <person name="Bellec A."/>
            <person name="Berard A."/>
            <person name="Berges H."/>
            <person name="Blanchet N."/>
            <person name="Boniface M.C."/>
            <person name="Brunel D."/>
            <person name="Catrice O."/>
            <person name="Chaidir N."/>
            <person name="Claudel C."/>
            <person name="Donnadieu C."/>
            <person name="Faraut T."/>
            <person name="Fievet G."/>
            <person name="Helmstetter N."/>
            <person name="King M."/>
            <person name="Knapp S.J."/>
            <person name="Lai Z."/>
            <person name="Le Paslier M.C."/>
            <person name="Lippi Y."/>
            <person name="Lorenzon L."/>
            <person name="Mandel J.R."/>
            <person name="Marage G."/>
            <person name="Marchand G."/>
            <person name="Marquand E."/>
            <person name="Bret-Mestries E."/>
            <person name="Morien E."/>
            <person name="Nambeesan S."/>
            <person name="Nguyen T."/>
            <person name="Pegot-Espagnet P."/>
            <person name="Pouilly N."/>
            <person name="Raftis F."/>
            <person name="Sallet E."/>
            <person name="Schiex T."/>
            <person name="Thomas J."/>
            <person name="Vandecasteele C."/>
            <person name="Vares D."/>
            <person name="Vear F."/>
            <person name="Vautrin S."/>
            <person name="Crespi M."/>
            <person name="Mangin B."/>
            <person name="Burke J.M."/>
            <person name="Salse J."/>
            <person name="Munos S."/>
            <person name="Vincourt P."/>
            <person name="Rieseberg L.H."/>
            <person name="Langlade N.B."/>
        </authorList>
    </citation>
    <scope>NUCLEOTIDE SEQUENCE [LARGE SCALE GENOMIC DNA]</scope>
    <source>
        <strain evidence="6">cv. SF193</strain>
        <tissue evidence="4">Leaves</tissue>
    </source>
</reference>
<feature type="repeat" description="PPR" evidence="3">
    <location>
        <begin position="284"/>
        <end position="318"/>
    </location>
</feature>